<dbReference type="EMBL" id="BMJB01000001">
    <property type="protein sequence ID" value="GGA64622.1"/>
    <property type="molecule type" value="Genomic_DNA"/>
</dbReference>
<feature type="transmembrane region" description="Helical" evidence="5">
    <location>
        <begin position="104"/>
        <end position="127"/>
    </location>
</feature>
<dbReference type="PROSITE" id="PS52015">
    <property type="entry name" value="TONB_CTD"/>
    <property type="match status" value="1"/>
</dbReference>
<accession>A0A916W4C0</accession>
<evidence type="ECO:0000256" key="4">
    <source>
        <dbReference type="ARBA" id="ARBA00023136"/>
    </source>
</evidence>
<evidence type="ECO:0000313" key="7">
    <source>
        <dbReference type="EMBL" id="GGA64622.1"/>
    </source>
</evidence>
<evidence type="ECO:0000256" key="3">
    <source>
        <dbReference type="ARBA" id="ARBA00022989"/>
    </source>
</evidence>
<dbReference type="CDD" id="cd07341">
    <property type="entry name" value="M56_BlaR1_MecR1_like"/>
    <property type="match status" value="1"/>
</dbReference>
<evidence type="ECO:0000256" key="5">
    <source>
        <dbReference type="SAM" id="Phobius"/>
    </source>
</evidence>
<dbReference type="InterPro" id="IPR037682">
    <property type="entry name" value="TonB_C"/>
</dbReference>
<dbReference type="AlphaFoldDB" id="A0A916W4C0"/>
<gene>
    <name evidence="7" type="ORF">GCM10011507_15310</name>
</gene>
<evidence type="ECO:0000259" key="6">
    <source>
        <dbReference type="PROSITE" id="PS52015"/>
    </source>
</evidence>
<evidence type="ECO:0000256" key="1">
    <source>
        <dbReference type="ARBA" id="ARBA00004167"/>
    </source>
</evidence>
<dbReference type="RefSeq" id="WP_188758672.1">
    <property type="nucleotide sequence ID" value="NZ_BMJB01000001.1"/>
</dbReference>
<comment type="subcellular location">
    <subcellularLocation>
        <location evidence="1">Membrane</location>
        <topology evidence="1">Single-pass membrane protein</topology>
    </subcellularLocation>
</comment>
<dbReference type="GO" id="GO:0016020">
    <property type="term" value="C:membrane"/>
    <property type="evidence" value="ECO:0007669"/>
    <property type="project" value="UniProtKB-SubCell"/>
</dbReference>
<name>A0A916W4C0_9BACT</name>
<dbReference type="GO" id="GO:0055085">
    <property type="term" value="P:transmembrane transport"/>
    <property type="evidence" value="ECO:0007669"/>
    <property type="project" value="InterPro"/>
</dbReference>
<reference evidence="7" key="1">
    <citation type="journal article" date="2014" name="Int. J. Syst. Evol. Microbiol.">
        <title>Complete genome sequence of Corynebacterium casei LMG S-19264T (=DSM 44701T), isolated from a smear-ripened cheese.</title>
        <authorList>
            <consortium name="US DOE Joint Genome Institute (JGI-PGF)"/>
            <person name="Walter F."/>
            <person name="Albersmeier A."/>
            <person name="Kalinowski J."/>
            <person name="Ruckert C."/>
        </authorList>
    </citation>
    <scope>NUCLEOTIDE SEQUENCE</scope>
    <source>
        <strain evidence="7">CGMCC 1.15447</strain>
    </source>
</reference>
<dbReference type="InterPro" id="IPR008756">
    <property type="entry name" value="Peptidase_M56"/>
</dbReference>
<dbReference type="SUPFAM" id="SSF74653">
    <property type="entry name" value="TolA/TonB C-terminal domain"/>
    <property type="match status" value="1"/>
</dbReference>
<protein>
    <recommendedName>
        <fullName evidence="6">TonB C-terminal domain-containing protein</fullName>
    </recommendedName>
</protein>
<dbReference type="Pfam" id="PF03544">
    <property type="entry name" value="TonB_C"/>
    <property type="match status" value="1"/>
</dbReference>
<keyword evidence="2 5" id="KW-0812">Transmembrane</keyword>
<dbReference type="Pfam" id="PF05569">
    <property type="entry name" value="Peptidase_M56"/>
    <property type="match status" value="1"/>
</dbReference>
<evidence type="ECO:0000313" key="8">
    <source>
        <dbReference type="Proteomes" id="UP000648801"/>
    </source>
</evidence>
<dbReference type="PANTHER" id="PTHR34978">
    <property type="entry name" value="POSSIBLE SENSOR-TRANSDUCER PROTEIN BLAR"/>
    <property type="match status" value="1"/>
</dbReference>
<reference evidence="7" key="2">
    <citation type="submission" date="2020-09" db="EMBL/GenBank/DDBJ databases">
        <authorList>
            <person name="Sun Q."/>
            <person name="Zhou Y."/>
        </authorList>
    </citation>
    <scope>NUCLEOTIDE SEQUENCE</scope>
    <source>
        <strain evidence="7">CGMCC 1.15447</strain>
    </source>
</reference>
<dbReference type="Gene3D" id="3.30.1150.10">
    <property type="match status" value="1"/>
</dbReference>
<proteinExistence type="predicted"/>
<dbReference type="Gene3D" id="3.30.2010.10">
    <property type="entry name" value="Metalloproteases ('zincins'), catalytic domain"/>
    <property type="match status" value="1"/>
</dbReference>
<dbReference type="InterPro" id="IPR006260">
    <property type="entry name" value="TonB/TolA_C"/>
</dbReference>
<keyword evidence="3 5" id="KW-1133">Transmembrane helix</keyword>
<feature type="transmembrane region" description="Helical" evidence="5">
    <location>
        <begin position="315"/>
        <end position="335"/>
    </location>
</feature>
<keyword evidence="4 5" id="KW-0472">Membrane</keyword>
<organism evidence="7 8">
    <name type="scientific">Edaphobacter acidisoli</name>
    <dbReference type="NCBI Taxonomy" id="2040573"/>
    <lineage>
        <taxon>Bacteria</taxon>
        <taxon>Pseudomonadati</taxon>
        <taxon>Acidobacteriota</taxon>
        <taxon>Terriglobia</taxon>
        <taxon>Terriglobales</taxon>
        <taxon>Acidobacteriaceae</taxon>
        <taxon>Edaphobacter</taxon>
    </lineage>
</organism>
<sequence>MRELASLGLVHWLTAYLVNAAWQVPVVFVAARLSARLLERVSAQAVHRVWVGALGAAVVLPACHLRLLRLFSVGASAAAGGSGDARVSMLSAVSARGSAVHFPVWGMVILLAVFAVALVVFGARLAWGLWRTESIRRQAGAVEMDAEFRAGWRRFCDAFEVREARIASSRAVSGPVVVGFRTPVLLVPEGFLESVTLEDWEAALAHEFAHVRRRDFAKNVLYGVMTLPVAWHPVVRVMLSRVAESREVVCDAMAAEVVQGRREYARSLLRLAGMLAGRPQPKTLHAIGIFDGNTLERRVMTLIEGQVEMKRARRLVSVAACVALTVAACGSALALRMNVDGAAAATGTVNPDLAKKDGNVTPVHIVYKKAPVYPQDAKKNPVDGVVVLEAIIMTDGTPENVHVVKSLREDYDQSAVNAVEQWRFTPAMKDGVPVEVDTHIQIHYSIK</sequence>
<dbReference type="PANTHER" id="PTHR34978:SF3">
    <property type="entry name" value="SLR0241 PROTEIN"/>
    <property type="match status" value="1"/>
</dbReference>
<evidence type="ECO:0000256" key="2">
    <source>
        <dbReference type="ARBA" id="ARBA00022692"/>
    </source>
</evidence>
<feature type="domain" description="TonB C-terminal" evidence="6">
    <location>
        <begin position="358"/>
        <end position="447"/>
    </location>
</feature>
<dbReference type="InterPro" id="IPR052173">
    <property type="entry name" value="Beta-lactam_resp_regulator"/>
</dbReference>
<dbReference type="Proteomes" id="UP000648801">
    <property type="component" value="Unassembled WGS sequence"/>
</dbReference>
<dbReference type="NCBIfam" id="TIGR01352">
    <property type="entry name" value="tonB_Cterm"/>
    <property type="match status" value="1"/>
</dbReference>
<comment type="caution">
    <text evidence="7">The sequence shown here is derived from an EMBL/GenBank/DDBJ whole genome shotgun (WGS) entry which is preliminary data.</text>
</comment>
<keyword evidence="8" id="KW-1185">Reference proteome</keyword>